<evidence type="ECO:0000256" key="15">
    <source>
        <dbReference type="ARBA" id="ARBA00023134"/>
    </source>
</evidence>
<evidence type="ECO:0000256" key="12">
    <source>
        <dbReference type="ARBA" id="ARBA00022741"/>
    </source>
</evidence>
<evidence type="ECO:0000256" key="2">
    <source>
        <dbReference type="ARBA" id="ARBA00000711"/>
    </source>
</evidence>
<comment type="pathway">
    <text evidence="6">Cofactor biosynthesis; adenosylcobalamin biosynthesis; adenosylcobalamin from cob(II)yrinate a,c-diamide: step 5/7.</text>
</comment>
<evidence type="ECO:0000313" key="20">
    <source>
        <dbReference type="EMBL" id="EXX91120.1"/>
    </source>
</evidence>
<feature type="binding site" evidence="19">
    <location>
        <position position="93"/>
    </location>
    <ligand>
        <name>GTP</name>
        <dbReference type="ChEBI" id="CHEBI:37565"/>
    </ligand>
</feature>
<accession>A0A9W5W7X3</accession>
<dbReference type="InterPro" id="IPR027417">
    <property type="entry name" value="P-loop_NTPase"/>
</dbReference>
<evidence type="ECO:0000256" key="14">
    <source>
        <dbReference type="ARBA" id="ARBA00022840"/>
    </source>
</evidence>
<evidence type="ECO:0000256" key="13">
    <source>
        <dbReference type="ARBA" id="ARBA00022777"/>
    </source>
</evidence>
<dbReference type="GO" id="GO:0008820">
    <property type="term" value="F:cobinamide phosphate guanylyltransferase activity"/>
    <property type="evidence" value="ECO:0007669"/>
    <property type="project" value="UniProtKB-EC"/>
</dbReference>
<dbReference type="Gene3D" id="3.40.50.300">
    <property type="entry name" value="P-loop containing nucleotide triphosphate hydrolases"/>
    <property type="match status" value="1"/>
</dbReference>
<comment type="catalytic activity">
    <reaction evidence="2">
        <text>adenosylcob(III)inamide phosphate + GTP + H(+) = adenosylcob(III)inamide-GDP + diphosphate</text>
        <dbReference type="Rhea" id="RHEA:22712"/>
        <dbReference type="ChEBI" id="CHEBI:15378"/>
        <dbReference type="ChEBI" id="CHEBI:33019"/>
        <dbReference type="ChEBI" id="CHEBI:37565"/>
        <dbReference type="ChEBI" id="CHEBI:58502"/>
        <dbReference type="ChEBI" id="CHEBI:60487"/>
        <dbReference type="EC" id="2.7.7.62"/>
    </reaction>
</comment>
<evidence type="ECO:0000256" key="7">
    <source>
        <dbReference type="ARBA" id="ARBA00007490"/>
    </source>
</evidence>
<dbReference type="Proteomes" id="UP000053750">
    <property type="component" value="Unassembled WGS sequence"/>
</dbReference>
<dbReference type="EMBL" id="JFHU01000041">
    <property type="protein sequence ID" value="EXX91120.1"/>
    <property type="molecule type" value="Genomic_DNA"/>
</dbReference>
<organism evidence="20 21">
    <name type="scientific">Paenibacillus darwinianus</name>
    <dbReference type="NCBI Taxonomy" id="1380763"/>
    <lineage>
        <taxon>Bacteria</taxon>
        <taxon>Bacillati</taxon>
        <taxon>Bacillota</taxon>
        <taxon>Bacilli</taxon>
        <taxon>Bacillales</taxon>
        <taxon>Paenibacillaceae</taxon>
        <taxon>Paenibacillus</taxon>
    </lineage>
</organism>
<dbReference type="GO" id="GO:0043752">
    <property type="term" value="F:adenosylcobinamide kinase activity"/>
    <property type="evidence" value="ECO:0007669"/>
    <property type="project" value="UniProtKB-EC"/>
</dbReference>
<dbReference type="OrthoDB" id="9799422at2"/>
<dbReference type="GO" id="GO:0005524">
    <property type="term" value="F:ATP binding"/>
    <property type="evidence" value="ECO:0007669"/>
    <property type="project" value="UniProtKB-KW"/>
</dbReference>
<dbReference type="GO" id="GO:0009236">
    <property type="term" value="P:cobalamin biosynthetic process"/>
    <property type="evidence" value="ECO:0007669"/>
    <property type="project" value="UniProtKB-KW"/>
</dbReference>
<evidence type="ECO:0000313" key="21">
    <source>
        <dbReference type="Proteomes" id="UP000053750"/>
    </source>
</evidence>
<comment type="similarity">
    <text evidence="7">Belongs to the CobU/CobP family.</text>
</comment>
<evidence type="ECO:0000256" key="9">
    <source>
        <dbReference type="ARBA" id="ARBA00012523"/>
    </source>
</evidence>
<evidence type="ECO:0000256" key="4">
    <source>
        <dbReference type="ARBA" id="ARBA00003889"/>
    </source>
</evidence>
<feature type="active site" description="GMP-histidine intermediate" evidence="18">
    <location>
        <position position="48"/>
    </location>
</feature>
<sequence length="199" mass="21733">MAVLVTGGARSGKSGFAEACSARLGTRGIYVATSQPFDGEMAERAERHRLDRAVSGFPWETVEEPLALAELLGRMSEAYGGAGSSEPPVVLVDCLTLWLTNRLLALDEADSFTARDADSELERLIEELVLAAARYPHPLVLVTNEVGSGIVPEYSLGRRFRDLAGRLNRRMAEVCDRVFLVTAGIPVDIRKLAFRLEEL</sequence>
<evidence type="ECO:0000256" key="10">
    <source>
        <dbReference type="ARBA" id="ARBA00022573"/>
    </source>
</evidence>
<evidence type="ECO:0000256" key="18">
    <source>
        <dbReference type="PIRSR" id="PIRSR006135-1"/>
    </source>
</evidence>
<gene>
    <name evidence="20" type="ORF">BG53_12285</name>
</gene>
<keyword evidence="14" id="KW-0067">ATP-binding</keyword>
<keyword evidence="10" id="KW-0169">Cobalamin biosynthesis</keyword>
<comment type="caution">
    <text evidence="20">The sequence shown here is derived from an EMBL/GenBank/DDBJ whole genome shotgun (WGS) entry which is preliminary data.</text>
</comment>
<dbReference type="Pfam" id="PF02283">
    <property type="entry name" value="CobU"/>
    <property type="match status" value="1"/>
</dbReference>
<dbReference type="PIRSF" id="PIRSF006135">
    <property type="entry name" value="CobU"/>
    <property type="match status" value="1"/>
</dbReference>
<keyword evidence="15 19" id="KW-0342">GTP-binding</keyword>
<evidence type="ECO:0000256" key="8">
    <source>
        <dbReference type="ARBA" id="ARBA00012016"/>
    </source>
</evidence>
<reference evidence="20 21" key="1">
    <citation type="submission" date="2014-02" db="EMBL/GenBank/DDBJ databases">
        <title>Genome sequence of Paenibacillus darwinianus reveals adaptive mechanisms for survival in Antarctic soils.</title>
        <authorList>
            <person name="Dsouza M."/>
            <person name="Taylor M.W."/>
            <person name="Turner S.J."/>
            <person name="Aislabie J."/>
        </authorList>
    </citation>
    <scope>NUCLEOTIDE SEQUENCE [LARGE SCALE GENOMIC DNA]</scope>
    <source>
        <strain evidence="20 21">CE1</strain>
    </source>
</reference>
<keyword evidence="13" id="KW-0418">Kinase</keyword>
<evidence type="ECO:0000256" key="3">
    <source>
        <dbReference type="ARBA" id="ARBA00001522"/>
    </source>
</evidence>
<evidence type="ECO:0000256" key="6">
    <source>
        <dbReference type="ARBA" id="ARBA00005159"/>
    </source>
</evidence>
<keyword evidence="21" id="KW-1185">Reference proteome</keyword>
<comment type="function">
    <text evidence="4">Catalyzes ATP-dependent phosphorylation of adenosylcobinamide and addition of GMP to adenosylcobinamide phosphate.</text>
</comment>
<evidence type="ECO:0000256" key="5">
    <source>
        <dbReference type="ARBA" id="ARBA00004692"/>
    </source>
</evidence>
<evidence type="ECO:0000256" key="17">
    <source>
        <dbReference type="ARBA" id="ARBA00030571"/>
    </source>
</evidence>
<comment type="catalytic activity">
    <reaction evidence="1">
        <text>adenosylcob(III)inamide + ATP = adenosylcob(III)inamide phosphate + ADP + H(+)</text>
        <dbReference type="Rhea" id="RHEA:15769"/>
        <dbReference type="ChEBI" id="CHEBI:2480"/>
        <dbReference type="ChEBI" id="CHEBI:15378"/>
        <dbReference type="ChEBI" id="CHEBI:30616"/>
        <dbReference type="ChEBI" id="CHEBI:58502"/>
        <dbReference type="ChEBI" id="CHEBI:456216"/>
        <dbReference type="EC" id="2.7.1.156"/>
    </reaction>
</comment>
<dbReference type="NCBIfam" id="NF004469">
    <property type="entry name" value="PRK05800.1"/>
    <property type="match status" value="1"/>
</dbReference>
<dbReference type="InterPro" id="IPR003203">
    <property type="entry name" value="CobU/CobP"/>
</dbReference>
<feature type="binding site" evidence="19">
    <location>
        <begin position="7"/>
        <end position="14"/>
    </location>
    <ligand>
        <name>GTP</name>
        <dbReference type="ChEBI" id="CHEBI:37565"/>
    </ligand>
</feature>
<keyword evidence="11" id="KW-0808">Transferase</keyword>
<dbReference type="PANTHER" id="PTHR34848">
    <property type="match status" value="1"/>
</dbReference>
<evidence type="ECO:0000256" key="19">
    <source>
        <dbReference type="PIRSR" id="PIRSR006135-2"/>
    </source>
</evidence>
<evidence type="ECO:0000256" key="11">
    <source>
        <dbReference type="ARBA" id="ARBA00022679"/>
    </source>
</evidence>
<name>A0A9W5W7X3_9BACL</name>
<proteinExistence type="inferred from homology"/>
<dbReference type="EC" id="2.7.1.156" evidence="8"/>
<comment type="pathway">
    <text evidence="5">Cofactor biosynthesis; adenosylcobalamin biosynthesis; adenosylcobalamin from cob(II)yrinate a,c-diamide: step 6/7.</text>
</comment>
<protein>
    <recommendedName>
        <fullName evidence="16">Adenosylcobinamide kinase</fullName>
        <ecNumber evidence="8">2.7.1.156</ecNumber>
        <ecNumber evidence="9">2.7.7.62</ecNumber>
    </recommendedName>
    <alternativeName>
        <fullName evidence="17">Adenosylcobinamide-phosphate guanylyltransferase</fullName>
    </alternativeName>
</protein>
<feature type="binding site" evidence="19">
    <location>
        <begin position="49"/>
        <end position="52"/>
    </location>
    <ligand>
        <name>GTP</name>
        <dbReference type="ChEBI" id="CHEBI:37565"/>
    </ligand>
</feature>
<keyword evidence="12 19" id="KW-0547">Nucleotide-binding</keyword>
<dbReference type="RefSeq" id="WP_036716486.1">
    <property type="nucleotide sequence ID" value="NZ_KK082290.1"/>
</dbReference>
<evidence type="ECO:0000256" key="1">
    <source>
        <dbReference type="ARBA" id="ARBA00000312"/>
    </source>
</evidence>
<dbReference type="GO" id="GO:0005525">
    <property type="term" value="F:GTP binding"/>
    <property type="evidence" value="ECO:0007669"/>
    <property type="project" value="UniProtKB-KW"/>
</dbReference>
<feature type="binding site" evidence="19">
    <location>
        <begin position="32"/>
        <end position="34"/>
    </location>
    <ligand>
        <name>GTP</name>
        <dbReference type="ChEBI" id="CHEBI:37565"/>
    </ligand>
</feature>
<feature type="binding site" evidence="19">
    <location>
        <position position="63"/>
    </location>
    <ligand>
        <name>GTP</name>
        <dbReference type="ChEBI" id="CHEBI:37565"/>
    </ligand>
</feature>
<dbReference type="EC" id="2.7.7.62" evidence="9"/>
<comment type="catalytic activity">
    <reaction evidence="3">
        <text>adenosylcob(III)inamide + GTP = adenosylcob(III)inamide phosphate + GDP + H(+)</text>
        <dbReference type="Rhea" id="RHEA:15765"/>
        <dbReference type="ChEBI" id="CHEBI:2480"/>
        <dbReference type="ChEBI" id="CHEBI:15378"/>
        <dbReference type="ChEBI" id="CHEBI:37565"/>
        <dbReference type="ChEBI" id="CHEBI:58189"/>
        <dbReference type="ChEBI" id="CHEBI:58502"/>
        <dbReference type="EC" id="2.7.1.156"/>
    </reaction>
</comment>
<dbReference type="CDD" id="cd00544">
    <property type="entry name" value="CobU"/>
    <property type="match status" value="1"/>
</dbReference>
<keyword evidence="20" id="KW-0548">Nucleotidyltransferase</keyword>
<dbReference type="PANTHER" id="PTHR34848:SF1">
    <property type="entry name" value="BIFUNCTIONAL ADENOSYLCOBALAMIN BIOSYNTHESIS PROTEIN COBU"/>
    <property type="match status" value="1"/>
</dbReference>
<dbReference type="SUPFAM" id="SSF52540">
    <property type="entry name" value="P-loop containing nucleoside triphosphate hydrolases"/>
    <property type="match status" value="1"/>
</dbReference>
<dbReference type="AlphaFoldDB" id="A0A9W5W7X3"/>
<evidence type="ECO:0000256" key="16">
    <source>
        <dbReference type="ARBA" id="ARBA00029570"/>
    </source>
</evidence>